<dbReference type="Pfam" id="PF00501">
    <property type="entry name" value="AMP-binding"/>
    <property type="match status" value="1"/>
</dbReference>
<feature type="domain" description="AMP-dependent synthetase/ligase" evidence="1">
    <location>
        <begin position="22"/>
        <end position="381"/>
    </location>
</feature>
<feature type="domain" description="AMP-binding enzyme C-terminal" evidence="2">
    <location>
        <begin position="431"/>
        <end position="506"/>
    </location>
</feature>
<evidence type="ECO:0000259" key="1">
    <source>
        <dbReference type="Pfam" id="PF00501"/>
    </source>
</evidence>
<dbReference type="Pfam" id="PF13193">
    <property type="entry name" value="AMP-binding_C"/>
    <property type="match status" value="1"/>
</dbReference>
<dbReference type="PANTHER" id="PTHR43767:SF1">
    <property type="entry name" value="NONRIBOSOMAL PEPTIDE SYNTHASE PES1 (EUROFUNG)-RELATED"/>
    <property type="match status" value="1"/>
</dbReference>
<evidence type="ECO:0000313" key="4">
    <source>
        <dbReference type="Proteomes" id="UP000321638"/>
    </source>
</evidence>
<dbReference type="PROSITE" id="PS00455">
    <property type="entry name" value="AMP_BINDING"/>
    <property type="match status" value="1"/>
</dbReference>
<organism evidence="3 4">
    <name type="scientific">Vineibacter terrae</name>
    <dbReference type="NCBI Taxonomy" id="2586908"/>
    <lineage>
        <taxon>Bacteria</taxon>
        <taxon>Pseudomonadati</taxon>
        <taxon>Pseudomonadota</taxon>
        <taxon>Alphaproteobacteria</taxon>
        <taxon>Hyphomicrobiales</taxon>
        <taxon>Vineibacter</taxon>
    </lineage>
</organism>
<gene>
    <name evidence="3" type="ORF">FHP25_28635</name>
</gene>
<dbReference type="InterPro" id="IPR042099">
    <property type="entry name" value="ANL_N_sf"/>
</dbReference>
<dbReference type="InterPro" id="IPR045851">
    <property type="entry name" value="AMP-bd_C_sf"/>
</dbReference>
<dbReference type="Gene3D" id="3.30.300.30">
    <property type="match status" value="1"/>
</dbReference>
<keyword evidence="3" id="KW-0436">Ligase</keyword>
<dbReference type="AlphaFoldDB" id="A0A5C8PDY6"/>
<dbReference type="InterPro" id="IPR050237">
    <property type="entry name" value="ATP-dep_AMP-bd_enzyme"/>
</dbReference>
<dbReference type="SUPFAM" id="SSF56801">
    <property type="entry name" value="Acetyl-CoA synthetase-like"/>
    <property type="match status" value="1"/>
</dbReference>
<evidence type="ECO:0000259" key="2">
    <source>
        <dbReference type="Pfam" id="PF13193"/>
    </source>
</evidence>
<dbReference type="Gene3D" id="3.40.50.12780">
    <property type="entry name" value="N-terminal domain of ligase-like"/>
    <property type="match status" value="1"/>
</dbReference>
<protein>
    <submittedName>
        <fullName evidence="3">ATP-dependent acyl-CoA ligase</fullName>
    </submittedName>
</protein>
<comment type="caution">
    <text evidence="3">The sequence shown here is derived from an EMBL/GenBank/DDBJ whole genome shotgun (WGS) entry which is preliminary data.</text>
</comment>
<dbReference type="Proteomes" id="UP000321638">
    <property type="component" value="Unassembled WGS sequence"/>
</dbReference>
<proteinExistence type="predicted"/>
<dbReference type="InterPro" id="IPR000873">
    <property type="entry name" value="AMP-dep_synth/lig_dom"/>
</dbReference>
<evidence type="ECO:0000313" key="3">
    <source>
        <dbReference type="EMBL" id="TXL71834.1"/>
    </source>
</evidence>
<name>A0A5C8PDY6_9HYPH</name>
<reference evidence="3 4" key="1">
    <citation type="submission" date="2019-06" db="EMBL/GenBank/DDBJ databases">
        <title>New taxonomy in bacterial strain CC-CFT640, isolated from vineyard.</title>
        <authorList>
            <person name="Lin S.-Y."/>
            <person name="Tsai C.-F."/>
            <person name="Young C.-C."/>
        </authorList>
    </citation>
    <scope>NUCLEOTIDE SEQUENCE [LARGE SCALE GENOMIC DNA]</scope>
    <source>
        <strain evidence="3 4">CC-CFT640</strain>
    </source>
</reference>
<sequence length="538" mass="59079">MPTAWHDPRVPAPEDCVLRPLLERRAAATPDKVFIRFADGSTWTYRQTLEIARRTASGLRALGVRQGEHVLSWLPNGPDAIRVWFGLNMLGAVYVPINLAYRGRLLAHVVENSDAALIVAHAELFVRLADIDRAKLKRAVILGGDAPAVPGIEAHPAAALAPDAADLPPTERPIAPWDTQTIIYTSGTTGPSKGVLSSYLQLYSMGTSSFHFLGADDRYMVNLPLFHVGGTAPVYAMLVLGGSLAIVDAFDTGSFWRVIRETRTTTVVLLGVMAPFLVKQAPGPQDRDHSLRTAIMVPLCEDTAAFSERFGCDIYTVFNMTEVSAPLVSDRNPAALGSCGRPRDGVEVRIVDENDCEVAPGDTGELVVRTDRPWAMNHGYYKNPEATARAWRNGWFHTGDAFRVDANGDYFFVDRMKDAIRRRGENISSFEVETEVCAHPAVKEAAAVAVASEFAEDEVLVAVSLAEGASLDPAELVRFLIPRMAHFMVPRYVRIVPELPKTPTQKVQKHMLRSDGITPDTFDREKAGIRVRREKIGT</sequence>
<keyword evidence="4" id="KW-1185">Reference proteome</keyword>
<dbReference type="OrthoDB" id="7315605at2"/>
<dbReference type="GO" id="GO:0016878">
    <property type="term" value="F:acid-thiol ligase activity"/>
    <property type="evidence" value="ECO:0007669"/>
    <property type="project" value="UniProtKB-ARBA"/>
</dbReference>
<dbReference type="PANTHER" id="PTHR43767">
    <property type="entry name" value="LONG-CHAIN-FATTY-ACID--COA LIGASE"/>
    <property type="match status" value="1"/>
</dbReference>
<dbReference type="InterPro" id="IPR020845">
    <property type="entry name" value="AMP-binding_CS"/>
</dbReference>
<dbReference type="EMBL" id="VDUZ01000039">
    <property type="protein sequence ID" value="TXL71834.1"/>
    <property type="molecule type" value="Genomic_DNA"/>
</dbReference>
<dbReference type="RefSeq" id="WP_147850417.1">
    <property type="nucleotide sequence ID" value="NZ_VDUZ01000039.1"/>
</dbReference>
<dbReference type="InterPro" id="IPR025110">
    <property type="entry name" value="AMP-bd_C"/>
</dbReference>
<accession>A0A5C8PDY6</accession>